<dbReference type="EMBL" id="AP026729">
    <property type="protein sequence ID" value="BDQ61524.1"/>
    <property type="molecule type" value="Genomic_DNA"/>
</dbReference>
<name>A0AC59HPF3_ENTFL</name>
<evidence type="ECO:0000313" key="2">
    <source>
        <dbReference type="Proteomes" id="UP001317613"/>
    </source>
</evidence>
<protein>
    <submittedName>
        <fullName evidence="1">Uncharacterized protein</fullName>
    </submittedName>
</protein>
<organism evidence="1 2">
    <name type="scientific">Enterococcus faecalis</name>
    <name type="common">Streptococcus faecalis</name>
    <dbReference type="NCBI Taxonomy" id="1351"/>
    <lineage>
        <taxon>Bacteria</taxon>
        <taxon>Bacillati</taxon>
        <taxon>Bacillota</taxon>
        <taxon>Bacilli</taxon>
        <taxon>Lactobacillales</taxon>
        <taxon>Enterococcaceae</taxon>
        <taxon>Enterococcus</taxon>
    </lineage>
</organism>
<reference evidence="1" key="1">
    <citation type="submission" date="2022-08" db="EMBL/GenBank/DDBJ databases">
        <title>Molecular epidemiological analysis of five strains of VanD-type vancomycin-resistant Enterococcus faecalis.</title>
        <authorList>
            <person name="Mimura K."/>
            <person name="Hashimoto Y."/>
            <person name="Tomita H."/>
        </authorList>
    </citation>
    <scope>NUCLEOTIDE SEQUENCE</scope>
    <source>
        <strain evidence="1">SVR2332</strain>
    </source>
</reference>
<gene>
    <name evidence="1" type="ORF">EfsSVR2332_16020</name>
</gene>
<accession>A0AC59HPF3</accession>
<sequence>MSQITLAKTIEVQQAWMAKDEAIIYFGYQHHKSTFQKLLREFKEHNDFKDGYRLVTSCMPIIHIQKFDEFLVWREKNKYKRNK</sequence>
<evidence type="ECO:0000313" key="1">
    <source>
        <dbReference type="EMBL" id="BDQ61524.1"/>
    </source>
</evidence>
<dbReference type="Proteomes" id="UP001317613">
    <property type="component" value="Chromosome"/>
</dbReference>
<proteinExistence type="predicted"/>